<dbReference type="EMBL" id="JACVVK020000662">
    <property type="protein sequence ID" value="KAK7458923.1"/>
    <property type="molecule type" value="Genomic_DNA"/>
</dbReference>
<name>A0ABD0J4T6_9CAEN</name>
<accession>A0ABD0J4T6</accession>
<keyword evidence="2" id="KW-1185">Reference proteome</keyword>
<evidence type="ECO:0000313" key="2">
    <source>
        <dbReference type="Proteomes" id="UP001519460"/>
    </source>
</evidence>
<reference evidence="1 2" key="1">
    <citation type="journal article" date="2023" name="Sci. Data">
        <title>Genome assembly of the Korean intertidal mud-creeper Batillaria attramentaria.</title>
        <authorList>
            <person name="Patra A.K."/>
            <person name="Ho P.T."/>
            <person name="Jun S."/>
            <person name="Lee S.J."/>
            <person name="Kim Y."/>
            <person name="Won Y.J."/>
        </authorList>
    </citation>
    <scope>NUCLEOTIDE SEQUENCE [LARGE SCALE GENOMIC DNA]</scope>
    <source>
        <strain evidence="1">Wonlab-2016</strain>
    </source>
</reference>
<organism evidence="1 2">
    <name type="scientific">Batillaria attramentaria</name>
    <dbReference type="NCBI Taxonomy" id="370345"/>
    <lineage>
        <taxon>Eukaryota</taxon>
        <taxon>Metazoa</taxon>
        <taxon>Spiralia</taxon>
        <taxon>Lophotrochozoa</taxon>
        <taxon>Mollusca</taxon>
        <taxon>Gastropoda</taxon>
        <taxon>Caenogastropoda</taxon>
        <taxon>Sorbeoconcha</taxon>
        <taxon>Cerithioidea</taxon>
        <taxon>Batillariidae</taxon>
        <taxon>Batillaria</taxon>
    </lineage>
</organism>
<sequence length="126" mass="13971">MQICARAVVGADSTCSWCVFTESQSLFARPGPVLVLAIVRDLERVARACRRCQPRVGFPATGSLDGERCLCDSDDRRALSRTQPSVTHILKQLELVVVCVGIHLETPDLTGDFRVCVKWTAPHTFW</sequence>
<protein>
    <submittedName>
        <fullName evidence="1">Uncharacterized protein</fullName>
    </submittedName>
</protein>
<dbReference type="Proteomes" id="UP001519460">
    <property type="component" value="Unassembled WGS sequence"/>
</dbReference>
<evidence type="ECO:0000313" key="1">
    <source>
        <dbReference type="EMBL" id="KAK7458923.1"/>
    </source>
</evidence>
<dbReference type="AlphaFoldDB" id="A0ABD0J4T6"/>
<gene>
    <name evidence="1" type="ORF">BaRGS_00039054</name>
</gene>
<proteinExistence type="predicted"/>
<comment type="caution">
    <text evidence="1">The sequence shown here is derived from an EMBL/GenBank/DDBJ whole genome shotgun (WGS) entry which is preliminary data.</text>
</comment>